<comment type="similarity">
    <text evidence="2 9">Belongs to the universal ribosomal protein uS15 family.</text>
</comment>
<evidence type="ECO:0000256" key="1">
    <source>
        <dbReference type="ARBA" id="ARBA00004173"/>
    </source>
</evidence>
<comment type="subcellular location">
    <subcellularLocation>
        <location evidence="1">Mitochondrion</location>
    </subcellularLocation>
</comment>
<keyword evidence="11" id="KW-1185">Reference proteome</keyword>
<accession>A0ABP1PP33</accession>
<evidence type="ECO:0000256" key="2">
    <source>
        <dbReference type="ARBA" id="ARBA00008434"/>
    </source>
</evidence>
<evidence type="ECO:0000256" key="7">
    <source>
        <dbReference type="ARBA" id="ARBA00035249"/>
    </source>
</evidence>
<keyword evidence="6 9" id="KW-0687">Ribonucleoprotein</keyword>
<keyword evidence="3" id="KW-0809">Transit peptide</keyword>
<keyword evidence="4 9" id="KW-0689">Ribosomal protein</keyword>
<evidence type="ECO:0000256" key="8">
    <source>
        <dbReference type="ARBA" id="ARBA00035528"/>
    </source>
</evidence>
<dbReference type="Gene3D" id="1.10.287.10">
    <property type="entry name" value="S15/NS1, RNA-binding"/>
    <property type="match status" value="1"/>
</dbReference>
<dbReference type="SUPFAM" id="SSF47060">
    <property type="entry name" value="S15/NS1 RNA-binding domain"/>
    <property type="match status" value="1"/>
</dbReference>
<dbReference type="InterPro" id="IPR052137">
    <property type="entry name" value="uS15_ribosomal"/>
</dbReference>
<gene>
    <name evidence="10" type="ORF">ODALV1_LOCUS2164</name>
</gene>
<dbReference type="PANTHER" id="PTHR46685">
    <property type="entry name" value="28S RIBOSOMAL PROTEIN S15, MITOCHONDRIAL"/>
    <property type="match status" value="1"/>
</dbReference>
<protein>
    <recommendedName>
        <fullName evidence="7">Small ribosomal subunit protein uS15m</fullName>
    </recommendedName>
    <alternativeName>
        <fullName evidence="8">28S ribosomal protein S15, mitochondrial</fullName>
    </alternativeName>
</protein>
<dbReference type="Proteomes" id="UP001642540">
    <property type="component" value="Unassembled WGS sequence"/>
</dbReference>
<name>A0ABP1PP33_9HEXA</name>
<dbReference type="PANTHER" id="PTHR46685:SF1">
    <property type="entry name" value="SMALL RIBOSOMAL SUBUNIT PROTEIN US15M"/>
    <property type="match status" value="1"/>
</dbReference>
<proteinExistence type="inferred from homology"/>
<dbReference type="SMART" id="SM01387">
    <property type="entry name" value="Ribosomal_S15"/>
    <property type="match status" value="1"/>
</dbReference>
<keyword evidence="5" id="KW-0496">Mitochondrion</keyword>
<reference evidence="10 11" key="1">
    <citation type="submission" date="2024-08" db="EMBL/GenBank/DDBJ databases">
        <authorList>
            <person name="Cucini C."/>
            <person name="Frati F."/>
        </authorList>
    </citation>
    <scope>NUCLEOTIDE SEQUENCE [LARGE SCALE GENOMIC DNA]</scope>
</reference>
<organism evidence="10 11">
    <name type="scientific">Orchesella dallaii</name>
    <dbReference type="NCBI Taxonomy" id="48710"/>
    <lineage>
        <taxon>Eukaryota</taxon>
        <taxon>Metazoa</taxon>
        <taxon>Ecdysozoa</taxon>
        <taxon>Arthropoda</taxon>
        <taxon>Hexapoda</taxon>
        <taxon>Collembola</taxon>
        <taxon>Entomobryomorpha</taxon>
        <taxon>Entomobryoidea</taxon>
        <taxon>Orchesellidae</taxon>
        <taxon>Orchesellinae</taxon>
        <taxon>Orchesella</taxon>
    </lineage>
</organism>
<evidence type="ECO:0000256" key="9">
    <source>
        <dbReference type="RuleBase" id="RU003919"/>
    </source>
</evidence>
<comment type="caution">
    <text evidence="10">The sequence shown here is derived from an EMBL/GenBank/DDBJ whole genome shotgun (WGS) entry which is preliminary data.</text>
</comment>
<evidence type="ECO:0000256" key="3">
    <source>
        <dbReference type="ARBA" id="ARBA00022946"/>
    </source>
</evidence>
<dbReference type="InterPro" id="IPR000589">
    <property type="entry name" value="Ribosomal_uS15"/>
</dbReference>
<dbReference type="EMBL" id="CAXLJM020000007">
    <property type="protein sequence ID" value="CAL8072426.1"/>
    <property type="molecule type" value="Genomic_DNA"/>
</dbReference>
<evidence type="ECO:0000313" key="11">
    <source>
        <dbReference type="Proteomes" id="UP001642540"/>
    </source>
</evidence>
<evidence type="ECO:0000313" key="10">
    <source>
        <dbReference type="EMBL" id="CAL8072426.1"/>
    </source>
</evidence>
<sequence>MIPRKLLMCSSRFLHMTPVASLRSKELIIVNIDNHEFHKVIKYNRPEELEAYDPRRSGDLRPQDKIDPNWLKFEFQPFADVIDKLPEEHRKIFTVGFGQRRDGTKILLQNALSQTRRHKYDNESMEFKVTWATWKIRNFQDLFVAHPEQRKSTRNRVFVKELIEKRRRWLNKMRHDDYKRFEWVLEVLGVVFKNLPEKGTRIERKASINVLVNLYCNELRDKKMLEYKALLEEEKVPFLKTKLETLMAIRADEESINIPSSVDQDILDTRKLLLQLEKSHMTIHPSKISELEIKKIYSSA</sequence>
<dbReference type="Pfam" id="PF00312">
    <property type="entry name" value="Ribosomal_S15"/>
    <property type="match status" value="1"/>
</dbReference>
<evidence type="ECO:0000256" key="4">
    <source>
        <dbReference type="ARBA" id="ARBA00022980"/>
    </source>
</evidence>
<evidence type="ECO:0000256" key="5">
    <source>
        <dbReference type="ARBA" id="ARBA00023128"/>
    </source>
</evidence>
<dbReference type="InterPro" id="IPR009068">
    <property type="entry name" value="uS15_NS1_RNA-bd_sf"/>
</dbReference>
<evidence type="ECO:0000256" key="6">
    <source>
        <dbReference type="ARBA" id="ARBA00023274"/>
    </source>
</evidence>